<keyword evidence="2" id="KW-1185">Reference proteome</keyword>
<protein>
    <submittedName>
        <fullName evidence="1">Uncharacterized protein</fullName>
    </submittedName>
</protein>
<dbReference type="Proteomes" id="UP000054937">
    <property type="component" value="Unassembled WGS sequence"/>
</dbReference>
<name>A0A0V0QL87_PSEPJ</name>
<gene>
    <name evidence="1" type="ORF">PPERSA_04020</name>
</gene>
<evidence type="ECO:0000313" key="2">
    <source>
        <dbReference type="Proteomes" id="UP000054937"/>
    </source>
</evidence>
<dbReference type="AlphaFoldDB" id="A0A0V0QL87"/>
<reference evidence="1 2" key="1">
    <citation type="journal article" date="2015" name="Sci. Rep.">
        <title>Genome of the facultative scuticociliatosis pathogen Pseudocohnilembus persalinus provides insight into its virulence through horizontal gene transfer.</title>
        <authorList>
            <person name="Xiong J."/>
            <person name="Wang G."/>
            <person name="Cheng J."/>
            <person name="Tian M."/>
            <person name="Pan X."/>
            <person name="Warren A."/>
            <person name="Jiang C."/>
            <person name="Yuan D."/>
            <person name="Miao W."/>
        </authorList>
    </citation>
    <scope>NUCLEOTIDE SEQUENCE [LARGE SCALE GENOMIC DNA]</scope>
    <source>
        <strain evidence="1">36N120E</strain>
    </source>
</reference>
<proteinExistence type="predicted"/>
<dbReference type="InParanoid" id="A0A0V0QL87"/>
<dbReference type="EMBL" id="LDAU01000151">
    <property type="protein sequence ID" value="KRX02817.1"/>
    <property type="molecule type" value="Genomic_DNA"/>
</dbReference>
<evidence type="ECO:0000313" key="1">
    <source>
        <dbReference type="EMBL" id="KRX02817.1"/>
    </source>
</evidence>
<accession>A0A0V0QL87</accession>
<organism evidence="1 2">
    <name type="scientific">Pseudocohnilembus persalinus</name>
    <name type="common">Ciliate</name>
    <dbReference type="NCBI Taxonomy" id="266149"/>
    <lineage>
        <taxon>Eukaryota</taxon>
        <taxon>Sar</taxon>
        <taxon>Alveolata</taxon>
        <taxon>Ciliophora</taxon>
        <taxon>Intramacronucleata</taxon>
        <taxon>Oligohymenophorea</taxon>
        <taxon>Scuticociliatia</taxon>
        <taxon>Philasterida</taxon>
        <taxon>Pseudocohnilembidae</taxon>
        <taxon>Pseudocohnilembus</taxon>
    </lineage>
</organism>
<sequence>MEKKKNSRLNWNKLRNYVKSTPVDILSKKFNYQNYPLYSKYKNSYSRYFKKESKFQKIREQDYENQNAQKNQFEQNLNKSSRNYSQVTYRNHVKQISEELYRGSNINS</sequence>
<comment type="caution">
    <text evidence="1">The sequence shown here is derived from an EMBL/GenBank/DDBJ whole genome shotgun (WGS) entry which is preliminary data.</text>
</comment>